<protein>
    <recommendedName>
        <fullName evidence="4">PH domain-containing protein</fullName>
    </recommendedName>
</protein>
<proteinExistence type="predicted"/>
<gene>
    <name evidence="2" type="ORF">QBC34DRAFT_395133</name>
</gene>
<feature type="region of interest" description="Disordered" evidence="1">
    <location>
        <begin position="617"/>
        <end position="637"/>
    </location>
</feature>
<organism evidence="2 3">
    <name type="scientific">Podospora aff. communis PSN243</name>
    <dbReference type="NCBI Taxonomy" id="3040156"/>
    <lineage>
        <taxon>Eukaryota</taxon>
        <taxon>Fungi</taxon>
        <taxon>Dikarya</taxon>
        <taxon>Ascomycota</taxon>
        <taxon>Pezizomycotina</taxon>
        <taxon>Sordariomycetes</taxon>
        <taxon>Sordariomycetidae</taxon>
        <taxon>Sordariales</taxon>
        <taxon>Podosporaceae</taxon>
        <taxon>Podospora</taxon>
    </lineage>
</organism>
<feature type="region of interest" description="Disordered" evidence="1">
    <location>
        <begin position="1"/>
        <end position="45"/>
    </location>
</feature>
<evidence type="ECO:0000313" key="2">
    <source>
        <dbReference type="EMBL" id="KAK4453810.1"/>
    </source>
</evidence>
<feature type="compositionally biased region" description="Polar residues" evidence="1">
    <location>
        <begin position="714"/>
        <end position="740"/>
    </location>
</feature>
<comment type="caution">
    <text evidence="2">The sequence shown here is derived from an EMBL/GenBank/DDBJ whole genome shotgun (WGS) entry which is preliminary data.</text>
</comment>
<feature type="region of interest" description="Disordered" evidence="1">
    <location>
        <begin position="707"/>
        <end position="768"/>
    </location>
</feature>
<dbReference type="Proteomes" id="UP001321760">
    <property type="component" value="Unassembled WGS sequence"/>
</dbReference>
<feature type="region of interest" description="Disordered" evidence="1">
    <location>
        <begin position="388"/>
        <end position="460"/>
    </location>
</feature>
<reference evidence="2" key="2">
    <citation type="submission" date="2023-05" db="EMBL/GenBank/DDBJ databases">
        <authorList>
            <consortium name="Lawrence Berkeley National Laboratory"/>
            <person name="Steindorff A."/>
            <person name="Hensen N."/>
            <person name="Bonometti L."/>
            <person name="Westerberg I."/>
            <person name="Brannstrom I.O."/>
            <person name="Guillou S."/>
            <person name="Cros-Aarteil S."/>
            <person name="Calhoun S."/>
            <person name="Haridas S."/>
            <person name="Kuo A."/>
            <person name="Mondo S."/>
            <person name="Pangilinan J."/>
            <person name="Riley R."/>
            <person name="Labutti K."/>
            <person name="Andreopoulos B."/>
            <person name="Lipzen A."/>
            <person name="Chen C."/>
            <person name="Yanf M."/>
            <person name="Daum C."/>
            <person name="Ng V."/>
            <person name="Clum A."/>
            <person name="Ohm R."/>
            <person name="Martin F."/>
            <person name="Silar P."/>
            <person name="Natvig D."/>
            <person name="Lalanne C."/>
            <person name="Gautier V."/>
            <person name="Ament-Velasquez S.L."/>
            <person name="Kruys A."/>
            <person name="Hutchinson M.I."/>
            <person name="Powell A.J."/>
            <person name="Barry K."/>
            <person name="Miller A.N."/>
            <person name="Grigoriev I.V."/>
            <person name="Debuchy R."/>
            <person name="Gladieux P."/>
            <person name="Thoren M.H."/>
            <person name="Johannesson H."/>
        </authorList>
    </citation>
    <scope>NUCLEOTIDE SEQUENCE</scope>
    <source>
        <strain evidence="2">PSN243</strain>
    </source>
</reference>
<feature type="compositionally biased region" description="Polar residues" evidence="1">
    <location>
        <begin position="236"/>
        <end position="245"/>
    </location>
</feature>
<feature type="region of interest" description="Disordered" evidence="1">
    <location>
        <begin position="236"/>
        <end position="278"/>
    </location>
</feature>
<evidence type="ECO:0000313" key="3">
    <source>
        <dbReference type="Proteomes" id="UP001321760"/>
    </source>
</evidence>
<name>A0AAV9H1D7_9PEZI</name>
<sequence>MAQPTLGSTLGAPATLGMGQPKGSKKRRNKCPSSSSNPTPRPPRVAVLNAREPNNTVFAVNTLFYPSSSHHGGVWGRAYLTNRNTTASRMLCIYTQGQQQATWLTSRLINVETYSRNGVGGVGLTFSTASGGEETTYLEFQPAETRDLFVRIIRALSDGTFSPALLSPTPSTRMPGTGGEMPRDNLAVSPQPVARAASPIHRPPIIRVHPPPKSIHSEATEADAFLRAAGLQPTSTTIPTAQRNAGASLPEQPLGTTEQTTTTPEVVEARPAKSESAQTAETLIDISNNDEDDAADITQSLPTQSSQLPDSDLGSLASLEAYYGIVHTFEAFLGRVGTGAPSSRASEEFLLGVGEAFVMFHSEQHPDLDAEVIRTTVRDAIANRMGCAESASDRSTISQAHLPDGQTVERAVDVDEQAAPDRGETQTPGDGNTEGGVRRSVVETLESRAPPTDAQQRGRGRRYAVEELMSMRHLATEPPHYLRDVKIPLRGPDLHHPHPQPSPETVEAQVKRTANDMAWVMAASPRAQHAQPTIREPLEEVQPVQSSVGHERCPRRDAAGLGSSVWAPSEAMDADVPMVLTSATEAQNNDVAELANPEYQPPRSYMADVAQLQRTTSAAGSNGVPAMPSQTIPDNDASEYTYMPATAEPPRPPQQLPTPSAVRPSAMALSEVYQTELSSRMERLAIISPPRGRAPATENPAQTQFDASLGTRPVSLQQEPASPASGSRQAMERSPQTPQGTRAVGVANAVNPTVARLRKGLAASRHAR</sequence>
<accession>A0AAV9H1D7</accession>
<dbReference type="EMBL" id="MU865919">
    <property type="protein sequence ID" value="KAK4453810.1"/>
    <property type="molecule type" value="Genomic_DNA"/>
</dbReference>
<keyword evidence="3" id="KW-1185">Reference proteome</keyword>
<feature type="compositionally biased region" description="Low complexity" evidence="1">
    <location>
        <begin position="250"/>
        <end position="265"/>
    </location>
</feature>
<evidence type="ECO:0000256" key="1">
    <source>
        <dbReference type="SAM" id="MobiDB-lite"/>
    </source>
</evidence>
<dbReference type="AlphaFoldDB" id="A0AAV9H1D7"/>
<reference evidence="2" key="1">
    <citation type="journal article" date="2023" name="Mol. Phylogenet. Evol.">
        <title>Genome-scale phylogeny and comparative genomics of the fungal order Sordariales.</title>
        <authorList>
            <person name="Hensen N."/>
            <person name="Bonometti L."/>
            <person name="Westerberg I."/>
            <person name="Brannstrom I.O."/>
            <person name="Guillou S."/>
            <person name="Cros-Aarteil S."/>
            <person name="Calhoun S."/>
            <person name="Haridas S."/>
            <person name="Kuo A."/>
            <person name="Mondo S."/>
            <person name="Pangilinan J."/>
            <person name="Riley R."/>
            <person name="LaButti K."/>
            <person name="Andreopoulos B."/>
            <person name="Lipzen A."/>
            <person name="Chen C."/>
            <person name="Yan M."/>
            <person name="Daum C."/>
            <person name="Ng V."/>
            <person name="Clum A."/>
            <person name="Steindorff A."/>
            <person name="Ohm R.A."/>
            <person name="Martin F."/>
            <person name="Silar P."/>
            <person name="Natvig D.O."/>
            <person name="Lalanne C."/>
            <person name="Gautier V."/>
            <person name="Ament-Velasquez S.L."/>
            <person name="Kruys A."/>
            <person name="Hutchinson M.I."/>
            <person name="Powell A.J."/>
            <person name="Barry K."/>
            <person name="Miller A.N."/>
            <person name="Grigoriev I.V."/>
            <person name="Debuchy R."/>
            <person name="Gladieux P."/>
            <person name="Hiltunen Thoren M."/>
            <person name="Johannesson H."/>
        </authorList>
    </citation>
    <scope>NUCLEOTIDE SEQUENCE</scope>
    <source>
        <strain evidence="2">PSN243</strain>
    </source>
</reference>
<evidence type="ECO:0008006" key="4">
    <source>
        <dbReference type="Google" id="ProtNLM"/>
    </source>
</evidence>